<protein>
    <submittedName>
        <fullName evidence="1">Uncharacterized protein</fullName>
    </submittedName>
</protein>
<reference evidence="1" key="1">
    <citation type="submission" date="2018-12" db="EMBL/GenBank/DDBJ databases">
        <authorList>
            <person name="Jadhav K."/>
            <person name="Kushwaha B."/>
            <person name="Jadhav I."/>
        </authorList>
    </citation>
    <scope>NUCLEOTIDE SEQUENCE [LARGE SCALE GENOMIC DNA]</scope>
    <source>
        <strain evidence="1">SBS 10</strain>
    </source>
</reference>
<sequence length="64" mass="7251">MPRAWQQEVLCRRADGESHPILMTVDALPAQDGQSALFLRTFVNLITSDGDRPSTHHWVHRSTP</sequence>
<organism evidence="1">
    <name type="scientific">Billgrantia gudaonensis</name>
    <dbReference type="NCBI Taxonomy" id="376427"/>
    <lineage>
        <taxon>Bacteria</taxon>
        <taxon>Pseudomonadati</taxon>
        <taxon>Pseudomonadota</taxon>
        <taxon>Gammaproteobacteria</taxon>
        <taxon>Oceanospirillales</taxon>
        <taxon>Halomonadaceae</taxon>
        <taxon>Billgrantia</taxon>
    </lineage>
</organism>
<comment type="caution">
    <text evidence="1">The sequence shown here is derived from an EMBL/GenBank/DDBJ whole genome shotgun (WGS) entry which is preliminary data.</text>
</comment>
<dbReference type="AlphaFoldDB" id="A0A3S0NWK0"/>
<proteinExistence type="predicted"/>
<dbReference type="EMBL" id="RXHI01000027">
    <property type="protein sequence ID" value="RUA22009.1"/>
    <property type="molecule type" value="Genomic_DNA"/>
</dbReference>
<name>A0A3S0NWK0_9GAMM</name>
<accession>A0A3S0NWK0</accession>
<gene>
    <name evidence="1" type="ORF">DSL92_08425</name>
</gene>
<evidence type="ECO:0000313" key="1">
    <source>
        <dbReference type="EMBL" id="RUA22009.1"/>
    </source>
</evidence>